<organism evidence="1">
    <name type="scientific">Antheraea proylei nucleopolyhedrovirus</name>
    <dbReference type="NCBI Taxonomy" id="2126611"/>
    <lineage>
        <taxon>Viruses</taxon>
        <taxon>Viruses incertae sedis</taxon>
        <taxon>Naldaviricetes</taxon>
        <taxon>Lefavirales</taxon>
        <taxon>Baculoviridae</taxon>
        <taxon>Alphabaculovirus</taxon>
        <taxon>Alphabaculovirus anpernyi</taxon>
    </lineage>
</organism>
<dbReference type="EMBL" id="LC375539">
    <property type="protein sequence ID" value="BBD50910.1"/>
    <property type="molecule type" value="Genomic_DNA"/>
</dbReference>
<protein>
    <submittedName>
        <fullName evidence="1">Uncharacterized protein</fullName>
    </submittedName>
</protein>
<accession>A0A2Z6C5J0</accession>
<name>A0A2Z6C5J0_NPVAP</name>
<sequence>MRSTISFSLAMSSRCCWLSVNQRPSSSQIGTHAAEAASRSASISTRLTAASSARAAPRRLAATASICLLRCSPTKRSKSYRHSRSAASSRRAPVSLLQRKNRSKILCALGTAILHKCAGLTNCYKWGFYLCTCPPPGTTWRLSSCRNWTVCTRSPP</sequence>
<reference evidence="1" key="1">
    <citation type="submission" date="2018-03" db="EMBL/GenBank/DDBJ databases">
        <title>Whole genome comparison of nucleopolyhedroviruses isolated from saturniine wild silkworms in Asian countries.</title>
        <authorList>
            <person name="Sasaki K."/>
            <person name="Kajiura Z."/>
            <person name="Ponnuvel K.M."/>
            <person name="Kobayashi J."/>
        </authorList>
    </citation>
    <scope>NUCLEOTIDE SEQUENCE</scope>
    <source>
        <strain evidence="1">Manipur</strain>
    </source>
</reference>
<evidence type="ECO:0000313" key="1">
    <source>
        <dbReference type="EMBL" id="BBD50910.1"/>
    </source>
</evidence>
<proteinExistence type="predicted"/>
<gene>
    <name evidence="1" type="primary">orf152</name>
</gene>